<evidence type="ECO:0000313" key="4">
    <source>
        <dbReference type="Proteomes" id="UP000639051"/>
    </source>
</evidence>
<keyword evidence="4" id="KW-1185">Reference proteome</keyword>
<evidence type="ECO:0000313" key="3">
    <source>
        <dbReference type="EMBL" id="MBL0705805.1"/>
    </source>
</evidence>
<accession>A0ABS1K2Q1</accession>
<dbReference type="PANTHER" id="PTHR30390:SF6">
    <property type="entry name" value="DNAA INITIATOR-ASSOCIATING PROTEIN DIAA"/>
    <property type="match status" value="1"/>
</dbReference>
<dbReference type="InterPro" id="IPR035461">
    <property type="entry name" value="GmhA/DiaA"/>
</dbReference>
<evidence type="ECO:0000259" key="2">
    <source>
        <dbReference type="PROSITE" id="PS51464"/>
    </source>
</evidence>
<feature type="compositionally biased region" description="Low complexity" evidence="1">
    <location>
        <begin position="16"/>
        <end position="36"/>
    </location>
</feature>
<gene>
    <name evidence="3" type="ORF">JJE72_09825</name>
</gene>
<dbReference type="CDD" id="cd05006">
    <property type="entry name" value="SIS_GmhA"/>
    <property type="match status" value="1"/>
</dbReference>
<dbReference type="InterPro" id="IPR046348">
    <property type="entry name" value="SIS_dom_sf"/>
</dbReference>
<dbReference type="PANTHER" id="PTHR30390">
    <property type="entry name" value="SEDOHEPTULOSE 7-PHOSPHATE ISOMERASE / DNAA INITIATOR-ASSOCIATING FACTOR FOR REPLICATION INITIATION"/>
    <property type="match status" value="1"/>
</dbReference>
<proteinExistence type="predicted"/>
<feature type="domain" description="SIS" evidence="2">
    <location>
        <begin position="83"/>
        <end position="237"/>
    </location>
</feature>
<dbReference type="RefSeq" id="WP_189692358.1">
    <property type="nucleotide sequence ID" value="NZ_BNCM01000002.1"/>
</dbReference>
<dbReference type="Pfam" id="PF13580">
    <property type="entry name" value="SIS_2"/>
    <property type="match status" value="1"/>
</dbReference>
<dbReference type="Proteomes" id="UP000639051">
    <property type="component" value="Unassembled WGS sequence"/>
</dbReference>
<dbReference type="PROSITE" id="PS51464">
    <property type="entry name" value="SIS"/>
    <property type="match status" value="1"/>
</dbReference>
<dbReference type="SUPFAM" id="SSF53697">
    <property type="entry name" value="SIS domain"/>
    <property type="match status" value="1"/>
</dbReference>
<dbReference type="EMBL" id="JAERRC010000024">
    <property type="protein sequence ID" value="MBL0705805.1"/>
    <property type="molecule type" value="Genomic_DNA"/>
</dbReference>
<reference evidence="3 4" key="1">
    <citation type="submission" date="2021-01" db="EMBL/GenBank/DDBJ databases">
        <title>Genome public.</title>
        <authorList>
            <person name="Liu C."/>
            <person name="Sun Q."/>
        </authorList>
    </citation>
    <scope>NUCLEOTIDE SEQUENCE [LARGE SCALE GENOMIC DNA]</scope>
    <source>
        <strain evidence="3 4">JC656</strain>
    </source>
</reference>
<protein>
    <submittedName>
        <fullName evidence="3">SIS domain-containing protein</fullName>
    </submittedName>
</protein>
<dbReference type="InterPro" id="IPR050099">
    <property type="entry name" value="SIS_GmhA/DiaA_subfam"/>
</dbReference>
<name>A0ABS1K2Q1_9MICC</name>
<comment type="caution">
    <text evidence="3">The sequence shown here is derived from an EMBL/GenBank/DDBJ whole genome shotgun (WGS) entry which is preliminary data.</text>
</comment>
<dbReference type="InterPro" id="IPR001347">
    <property type="entry name" value="SIS_dom"/>
</dbReference>
<evidence type="ECO:0000256" key="1">
    <source>
        <dbReference type="SAM" id="MobiDB-lite"/>
    </source>
</evidence>
<organism evidence="3 4">
    <name type="scientific">Sinomonas cellulolyticus</name>
    <dbReference type="NCBI Taxonomy" id="2801916"/>
    <lineage>
        <taxon>Bacteria</taxon>
        <taxon>Bacillati</taxon>
        <taxon>Actinomycetota</taxon>
        <taxon>Actinomycetes</taxon>
        <taxon>Micrococcales</taxon>
        <taxon>Micrococcaceae</taxon>
        <taxon>Sinomonas</taxon>
    </lineage>
</organism>
<sequence length="252" mass="25764">MCALYRGANAAQASRRPAPLRAVPAAGNAATPSAAPLGPAAARPSALGLLGAPEVAEHIRASIATLEVLQQHAPLLARWAAELALRLERGGRLLVAGNGGSAAEAQHLTAELVGRYDGDRRPFSAIALHGDTSAVTAIGNDYGYHEVFARQVRAHGRPGDVLVLLSTSGKSQNLIAAAGAAREQGILTWALTGSGPNPLSVVVDEALVLDGRNCHVQESQLVAIHALCECFDARIAGSTAGSVSGSAGSREE</sequence>
<feature type="region of interest" description="Disordered" evidence="1">
    <location>
        <begin position="16"/>
        <end position="37"/>
    </location>
</feature>
<dbReference type="Gene3D" id="3.40.50.10490">
    <property type="entry name" value="Glucose-6-phosphate isomerase like protein, domain 1"/>
    <property type="match status" value="1"/>
</dbReference>